<evidence type="ECO:0000313" key="2">
    <source>
        <dbReference type="EMBL" id="GEY71010.1"/>
    </source>
</evidence>
<sequence>MKDIDWGKVKITDEVMKYVITKYGNKNWMEDNLWSQILLNDIYNTFYKDESEEDEKTHLDDVNLDDHDDNLDALDFENRIKKLKKNFGRLLKANESKKAKEAELKAKDAMLVKVVQVSSDEDASSDECFSKDLILFNNVKYPLTDAEIRMFRERPTTSRAPTVSTSNAQAAFTSTPRGRKIAMTGYVLGLRAPDDPRALPPSTTRKRNSKK</sequence>
<name>A0A699HVK8_TANCI</name>
<feature type="region of interest" description="Disordered" evidence="1">
    <location>
        <begin position="154"/>
        <end position="173"/>
    </location>
</feature>
<accession>A0A699HVK8</accession>
<evidence type="ECO:0000256" key="1">
    <source>
        <dbReference type="SAM" id="MobiDB-lite"/>
    </source>
</evidence>
<dbReference type="EMBL" id="BKCJ010202346">
    <property type="protein sequence ID" value="GEY71010.1"/>
    <property type="molecule type" value="Genomic_DNA"/>
</dbReference>
<feature type="compositionally biased region" description="Polar residues" evidence="1">
    <location>
        <begin position="157"/>
        <end position="173"/>
    </location>
</feature>
<gene>
    <name evidence="2" type="ORF">Tci_442984</name>
</gene>
<feature type="region of interest" description="Disordered" evidence="1">
    <location>
        <begin position="190"/>
        <end position="211"/>
    </location>
</feature>
<dbReference type="AlphaFoldDB" id="A0A699HVK8"/>
<protein>
    <submittedName>
        <fullName evidence="2">Uncharacterized protein</fullName>
    </submittedName>
</protein>
<proteinExistence type="predicted"/>
<reference evidence="2" key="1">
    <citation type="journal article" date="2019" name="Sci. Rep.">
        <title>Draft genome of Tanacetum cinerariifolium, the natural source of mosquito coil.</title>
        <authorList>
            <person name="Yamashiro T."/>
            <person name="Shiraishi A."/>
            <person name="Satake H."/>
            <person name="Nakayama K."/>
        </authorList>
    </citation>
    <scope>NUCLEOTIDE SEQUENCE</scope>
</reference>
<comment type="caution">
    <text evidence="2">The sequence shown here is derived from an EMBL/GenBank/DDBJ whole genome shotgun (WGS) entry which is preliminary data.</text>
</comment>
<organism evidence="2">
    <name type="scientific">Tanacetum cinerariifolium</name>
    <name type="common">Dalmatian daisy</name>
    <name type="synonym">Chrysanthemum cinerariifolium</name>
    <dbReference type="NCBI Taxonomy" id="118510"/>
    <lineage>
        <taxon>Eukaryota</taxon>
        <taxon>Viridiplantae</taxon>
        <taxon>Streptophyta</taxon>
        <taxon>Embryophyta</taxon>
        <taxon>Tracheophyta</taxon>
        <taxon>Spermatophyta</taxon>
        <taxon>Magnoliopsida</taxon>
        <taxon>eudicotyledons</taxon>
        <taxon>Gunneridae</taxon>
        <taxon>Pentapetalae</taxon>
        <taxon>asterids</taxon>
        <taxon>campanulids</taxon>
        <taxon>Asterales</taxon>
        <taxon>Asteraceae</taxon>
        <taxon>Asteroideae</taxon>
        <taxon>Anthemideae</taxon>
        <taxon>Anthemidinae</taxon>
        <taxon>Tanacetum</taxon>
    </lineage>
</organism>